<dbReference type="InterPro" id="IPR038796">
    <property type="entry name" value="At1g76070-like"/>
</dbReference>
<reference evidence="2 3" key="1">
    <citation type="submission" date="2018-10" db="EMBL/GenBank/DDBJ databases">
        <title>A high-quality apple genome assembly.</title>
        <authorList>
            <person name="Hu J."/>
        </authorList>
    </citation>
    <scope>NUCLEOTIDE SEQUENCE [LARGE SCALE GENOMIC DNA]</scope>
    <source>
        <strain evidence="3">cv. HFTH1</strain>
        <tissue evidence="2">Young leaf</tissue>
    </source>
</reference>
<evidence type="ECO:0000313" key="3">
    <source>
        <dbReference type="Proteomes" id="UP000290289"/>
    </source>
</evidence>
<gene>
    <name evidence="2" type="ORF">DVH24_013041</name>
</gene>
<dbReference type="OrthoDB" id="1926132at2759"/>
<dbReference type="PANTHER" id="PTHR34779:SF1">
    <property type="entry name" value="OS09G0542900 PROTEIN"/>
    <property type="match status" value="1"/>
</dbReference>
<dbReference type="AlphaFoldDB" id="A0A498HV25"/>
<comment type="caution">
    <text evidence="2">The sequence shown here is derived from an EMBL/GenBank/DDBJ whole genome shotgun (WGS) entry which is preliminary data.</text>
</comment>
<sequence>MDHQKQGKPKNKILKFLPKAASGIYFHNPPYSPTGDAAAKLKAHGRRGFSGPLMIPDQVRRKQKSGSFDGQTREEEPTSPKVSCMGQIKHKKHTNKINSVNLIPKDRQKSKPPSGPWSPREIKKHGFPFRRMFSNINPGRKSESDASDLDRDRTAPNLPDRAPSLSQMKRFSSGRGQYFENLDWESPHDIMNDHRDYSDEEREEREDVRIAFSAPLGIGGINQLHQVPLQPRKEINLWKRRTMAPPSPLELKPMVRAN</sequence>
<protein>
    <submittedName>
        <fullName evidence="2">Uncharacterized protein</fullName>
    </submittedName>
</protein>
<feature type="compositionally biased region" description="Basic and acidic residues" evidence="1">
    <location>
        <begin position="140"/>
        <end position="154"/>
    </location>
</feature>
<keyword evidence="3" id="KW-1185">Reference proteome</keyword>
<evidence type="ECO:0000313" key="2">
    <source>
        <dbReference type="EMBL" id="RXH73357.1"/>
    </source>
</evidence>
<name>A0A498HV25_MALDO</name>
<organism evidence="2 3">
    <name type="scientific">Malus domestica</name>
    <name type="common">Apple</name>
    <name type="synonym">Pyrus malus</name>
    <dbReference type="NCBI Taxonomy" id="3750"/>
    <lineage>
        <taxon>Eukaryota</taxon>
        <taxon>Viridiplantae</taxon>
        <taxon>Streptophyta</taxon>
        <taxon>Embryophyta</taxon>
        <taxon>Tracheophyta</taxon>
        <taxon>Spermatophyta</taxon>
        <taxon>Magnoliopsida</taxon>
        <taxon>eudicotyledons</taxon>
        <taxon>Gunneridae</taxon>
        <taxon>Pentapetalae</taxon>
        <taxon>rosids</taxon>
        <taxon>fabids</taxon>
        <taxon>Rosales</taxon>
        <taxon>Rosaceae</taxon>
        <taxon>Amygdaloideae</taxon>
        <taxon>Maleae</taxon>
        <taxon>Malus</taxon>
    </lineage>
</organism>
<dbReference type="EMBL" id="RDQH01000341">
    <property type="protein sequence ID" value="RXH73357.1"/>
    <property type="molecule type" value="Genomic_DNA"/>
</dbReference>
<proteinExistence type="predicted"/>
<dbReference type="Proteomes" id="UP000290289">
    <property type="component" value="Chromosome 15"/>
</dbReference>
<dbReference type="PANTHER" id="PTHR34779">
    <property type="entry name" value="OS09G0542900 PROTEIN"/>
    <property type="match status" value="1"/>
</dbReference>
<feature type="region of interest" description="Disordered" evidence="1">
    <location>
        <begin position="47"/>
        <end position="171"/>
    </location>
</feature>
<accession>A0A498HV25</accession>
<dbReference type="KEGG" id="mdm:103450345"/>
<evidence type="ECO:0000256" key="1">
    <source>
        <dbReference type="SAM" id="MobiDB-lite"/>
    </source>
</evidence>